<keyword evidence="1" id="KW-0678">Repressor</keyword>
<dbReference type="EMBL" id="JBBAXC010000018">
    <property type="protein sequence ID" value="MEI5908962.1"/>
    <property type="molecule type" value="Genomic_DNA"/>
</dbReference>
<dbReference type="InterPro" id="IPR023772">
    <property type="entry name" value="DNA-bd_HTH_TetR-type_CS"/>
</dbReference>
<gene>
    <name evidence="5" type="ORF">WAK64_18090</name>
</gene>
<dbReference type="SUPFAM" id="SSF48498">
    <property type="entry name" value="Tetracyclin repressor-like, C-terminal domain"/>
    <property type="match status" value="1"/>
</dbReference>
<dbReference type="PROSITE" id="PS50977">
    <property type="entry name" value="HTH_TETR_2"/>
    <property type="match status" value="1"/>
</dbReference>
<dbReference type="InterPro" id="IPR036271">
    <property type="entry name" value="Tet_transcr_reg_TetR-rel_C_sf"/>
</dbReference>
<dbReference type="InterPro" id="IPR009057">
    <property type="entry name" value="Homeodomain-like_sf"/>
</dbReference>
<evidence type="ECO:0000313" key="6">
    <source>
        <dbReference type="Proteomes" id="UP001312865"/>
    </source>
</evidence>
<dbReference type="PRINTS" id="PR00455">
    <property type="entry name" value="HTHTETR"/>
</dbReference>
<accession>A0ABU8HI65</accession>
<evidence type="ECO:0000256" key="1">
    <source>
        <dbReference type="ARBA" id="ARBA00022491"/>
    </source>
</evidence>
<evidence type="ECO:0000256" key="2">
    <source>
        <dbReference type="ARBA" id="ARBA00023125"/>
    </source>
</evidence>
<proteinExistence type="predicted"/>
<evidence type="ECO:0000259" key="4">
    <source>
        <dbReference type="PROSITE" id="PS50977"/>
    </source>
</evidence>
<evidence type="ECO:0000256" key="3">
    <source>
        <dbReference type="PROSITE-ProRule" id="PRU00335"/>
    </source>
</evidence>
<dbReference type="PANTHER" id="PTHR43479">
    <property type="entry name" value="ACREF/ENVCD OPERON REPRESSOR-RELATED"/>
    <property type="match status" value="1"/>
</dbReference>
<name>A0ABU8HI65_9BACI</name>
<keyword evidence="2 3" id="KW-0238">DNA-binding</keyword>
<evidence type="ECO:0000313" key="5">
    <source>
        <dbReference type="EMBL" id="MEI5908962.1"/>
    </source>
</evidence>
<feature type="domain" description="HTH tetR-type" evidence="4">
    <location>
        <begin position="3"/>
        <end position="63"/>
    </location>
</feature>
<dbReference type="PROSITE" id="PS01081">
    <property type="entry name" value="HTH_TETR_1"/>
    <property type="match status" value="1"/>
</dbReference>
<dbReference type="InterPro" id="IPR050624">
    <property type="entry name" value="HTH-type_Tx_Regulator"/>
</dbReference>
<protein>
    <submittedName>
        <fullName evidence="5">Helix-turn-helix domain-containing protein</fullName>
    </submittedName>
</protein>
<dbReference type="RefSeq" id="WP_336588411.1">
    <property type="nucleotide sequence ID" value="NZ_JBBAXC010000018.1"/>
</dbReference>
<dbReference type="Gene3D" id="1.10.357.10">
    <property type="entry name" value="Tetracycline Repressor, domain 2"/>
    <property type="match status" value="1"/>
</dbReference>
<reference evidence="5 6" key="1">
    <citation type="journal article" date="2018" name="J. Microbiol.">
        <title>Bacillus spongiae sp. nov., isolated from sponge of Jeju Island.</title>
        <authorList>
            <person name="Lee G.E."/>
            <person name="Im W.T."/>
            <person name="Park J.S."/>
        </authorList>
    </citation>
    <scope>NUCLEOTIDE SEQUENCE [LARGE SCALE GENOMIC DNA]</scope>
    <source>
        <strain evidence="5 6">135PIL107-10</strain>
    </source>
</reference>
<feature type="DNA-binding region" description="H-T-H motif" evidence="3">
    <location>
        <begin position="26"/>
        <end position="45"/>
    </location>
</feature>
<dbReference type="PANTHER" id="PTHR43479:SF11">
    <property type="entry name" value="ACREF_ENVCD OPERON REPRESSOR-RELATED"/>
    <property type="match status" value="1"/>
</dbReference>
<dbReference type="InterPro" id="IPR001647">
    <property type="entry name" value="HTH_TetR"/>
</dbReference>
<sequence>MYINRKQLIIDAAERTFSSFGYKATTMEQVAKLANVGKGTIYTFFKNKEELFDEIISSMITEMKKEAEDVFDSNLSFYENAHQSLYKILEFRKKHQLMIKLVEEEKQIGTLAVQEVMIRVEDAIILFIEQKVITAIDKKEIRPCDPKLTAFLLLKLYKALIFDWEKRNESLNKEEIAQLFELYFFQGLSIKEN</sequence>
<dbReference type="SUPFAM" id="SSF46689">
    <property type="entry name" value="Homeodomain-like"/>
    <property type="match status" value="1"/>
</dbReference>
<dbReference type="Proteomes" id="UP001312865">
    <property type="component" value="Unassembled WGS sequence"/>
</dbReference>
<dbReference type="Pfam" id="PF00440">
    <property type="entry name" value="TetR_N"/>
    <property type="match status" value="1"/>
</dbReference>
<organism evidence="5 6">
    <name type="scientific">Bacillus spongiae</name>
    <dbReference type="NCBI Taxonomy" id="2683610"/>
    <lineage>
        <taxon>Bacteria</taxon>
        <taxon>Bacillati</taxon>
        <taxon>Bacillota</taxon>
        <taxon>Bacilli</taxon>
        <taxon>Bacillales</taxon>
        <taxon>Bacillaceae</taxon>
        <taxon>Bacillus</taxon>
    </lineage>
</organism>
<keyword evidence="6" id="KW-1185">Reference proteome</keyword>
<comment type="caution">
    <text evidence="5">The sequence shown here is derived from an EMBL/GenBank/DDBJ whole genome shotgun (WGS) entry which is preliminary data.</text>
</comment>